<name>A0AC61QL30_9BACT</name>
<sequence length="148" mass="17702">MTAQEFQEIIDFAIAREEESIKFYQDLQKETKFQGQIEMLKELEAMEKAHKSTLQNIRYTNDFNIDKVPNLHISEYLTDDIEKLDLNYPNLLVMAMKREEISLRLYSELSVRFADEQIGNLFRKLASEEAKHKLWFETLYDEWLKQGN</sequence>
<keyword evidence="2" id="KW-1185">Reference proteome</keyword>
<evidence type="ECO:0000313" key="1">
    <source>
        <dbReference type="EMBL" id="TDF74643.1"/>
    </source>
</evidence>
<evidence type="ECO:0000313" key="2">
    <source>
        <dbReference type="Proteomes" id="UP000294588"/>
    </source>
</evidence>
<reference evidence="1" key="1">
    <citation type="submission" date="2019-03" db="EMBL/GenBank/DDBJ databases">
        <title>Candidatus Syntrophosphaera thermopropionivorans: a novel player in syntrophic propionate oxidation during anaerobic digestion.</title>
        <authorList>
            <person name="Dyksma S."/>
        </authorList>
    </citation>
    <scope>NUCLEOTIDE SEQUENCE</scope>
    <source>
        <strain evidence="1">W5</strain>
    </source>
</reference>
<proteinExistence type="predicted"/>
<organism evidence="1 2">
    <name type="scientific">Candidatus Syntrophosphaera thermopropionivorans</name>
    <dbReference type="NCBI Taxonomy" id="2593015"/>
    <lineage>
        <taxon>Bacteria</taxon>
        <taxon>Pseudomonadati</taxon>
        <taxon>Candidatus Cloacimonadota</taxon>
        <taxon>Candidatus Cloacimonadia</taxon>
        <taxon>Candidatus Cloacimonadales</taxon>
        <taxon>Candidatus Cloacimonadaceae</taxon>
        <taxon>Candidatus Syntrophosphaera</taxon>
    </lineage>
</organism>
<comment type="caution">
    <text evidence="1">The sequence shown here is derived from an EMBL/GenBank/DDBJ whole genome shotgun (WGS) entry which is preliminary data.</text>
</comment>
<accession>A0AC61QL30</accession>
<dbReference type="EMBL" id="SMOG01000001">
    <property type="protein sequence ID" value="TDF74643.1"/>
    <property type="molecule type" value="Genomic_DNA"/>
</dbReference>
<gene>
    <name evidence="1" type="ORF">E0946_00745</name>
</gene>
<protein>
    <submittedName>
        <fullName evidence="1">Uncharacterized protein</fullName>
    </submittedName>
</protein>
<dbReference type="Proteomes" id="UP000294588">
    <property type="component" value="Unassembled WGS sequence"/>
</dbReference>